<name>A0A1D9E123_9MICO</name>
<reference evidence="2 3" key="1">
    <citation type="journal article" date="2016" name="Biochim. Biophys. Acta">
        <title>Photochemical characterization of actinorhodopsin and its functional existence in the natural host.</title>
        <authorList>
            <person name="Nakamura S."/>
            <person name="Kikukawa T."/>
            <person name="Tamogami J."/>
            <person name="Kamiya M."/>
            <person name="Aizawa T."/>
            <person name="Hahn M.W."/>
            <person name="Ihara K."/>
            <person name="Kamo N."/>
            <person name="Demura M."/>
        </authorList>
    </citation>
    <scope>NUCLEOTIDE SEQUENCE [LARGE SCALE GENOMIC DNA]</scope>
    <source>
        <strain evidence="2 3">MWH-Dar1</strain>
    </source>
</reference>
<evidence type="ECO:0000313" key="2">
    <source>
        <dbReference type="EMBL" id="AOY56762.1"/>
    </source>
</evidence>
<gene>
    <name evidence="2" type="ORF">A4Z71_06210</name>
</gene>
<dbReference type="AlphaFoldDB" id="A0A1D9E123"/>
<dbReference type="InterPro" id="IPR013619">
    <property type="entry name" value="DUF1737"/>
</dbReference>
<keyword evidence="3" id="KW-1185">Reference proteome</keyword>
<dbReference type="KEGG" id="rpla:A4Z71_06210"/>
<protein>
    <recommendedName>
        <fullName evidence="1">DUF1737 domain-containing protein</fullName>
    </recommendedName>
</protein>
<sequence length="76" mass="8124">MAQPVVAEKASAEKQAPKAYRLLTGIDDENFCARVSEALANGYELYGSPSITANGGKIYAAQAILLKPVAKKKKKK</sequence>
<organism evidence="2 3">
    <name type="scientific">Candidatus Rhodoluna planktonica</name>
    <dbReference type="NCBI Taxonomy" id="535712"/>
    <lineage>
        <taxon>Bacteria</taxon>
        <taxon>Bacillati</taxon>
        <taxon>Actinomycetota</taxon>
        <taxon>Actinomycetes</taxon>
        <taxon>Micrococcales</taxon>
        <taxon>Microbacteriaceae</taxon>
        <taxon>Luna cluster</taxon>
        <taxon>Luna-1 subcluster</taxon>
        <taxon>Rhodoluna</taxon>
    </lineage>
</organism>
<proteinExistence type="predicted"/>
<evidence type="ECO:0000259" key="1">
    <source>
        <dbReference type="Pfam" id="PF08410"/>
    </source>
</evidence>
<dbReference type="Proteomes" id="UP000243784">
    <property type="component" value="Chromosome"/>
</dbReference>
<accession>A0A1D9E123</accession>
<feature type="domain" description="DUF1737" evidence="1">
    <location>
        <begin position="18"/>
        <end position="64"/>
    </location>
</feature>
<dbReference type="STRING" id="535712.A4Z71_06210"/>
<evidence type="ECO:0000313" key="3">
    <source>
        <dbReference type="Proteomes" id="UP000243784"/>
    </source>
</evidence>
<dbReference type="EMBL" id="CP015208">
    <property type="protein sequence ID" value="AOY56762.1"/>
    <property type="molecule type" value="Genomic_DNA"/>
</dbReference>
<dbReference type="Pfam" id="PF08410">
    <property type="entry name" value="DUF1737"/>
    <property type="match status" value="1"/>
</dbReference>